<dbReference type="EMBL" id="MU853363">
    <property type="protein sequence ID" value="KAK4108421.1"/>
    <property type="molecule type" value="Genomic_DNA"/>
</dbReference>
<keyword evidence="3" id="KW-1185">Reference proteome</keyword>
<reference evidence="2" key="2">
    <citation type="submission" date="2023-05" db="EMBL/GenBank/DDBJ databases">
        <authorList>
            <consortium name="Lawrence Berkeley National Laboratory"/>
            <person name="Steindorff A."/>
            <person name="Hensen N."/>
            <person name="Bonometti L."/>
            <person name="Westerberg I."/>
            <person name="Brannstrom I.O."/>
            <person name="Guillou S."/>
            <person name="Cros-Aarteil S."/>
            <person name="Calhoun S."/>
            <person name="Haridas S."/>
            <person name="Kuo A."/>
            <person name="Mondo S."/>
            <person name="Pangilinan J."/>
            <person name="Riley R."/>
            <person name="Labutti K."/>
            <person name="Andreopoulos B."/>
            <person name="Lipzen A."/>
            <person name="Chen C."/>
            <person name="Yanf M."/>
            <person name="Daum C."/>
            <person name="Ng V."/>
            <person name="Clum A."/>
            <person name="Ohm R."/>
            <person name="Martin F."/>
            <person name="Silar P."/>
            <person name="Natvig D."/>
            <person name="Lalanne C."/>
            <person name="Gautier V."/>
            <person name="Ament-Velasquez S.L."/>
            <person name="Kruys A."/>
            <person name="Hutchinson M.I."/>
            <person name="Powell A.J."/>
            <person name="Barry K."/>
            <person name="Miller A.N."/>
            <person name="Grigoriev I.V."/>
            <person name="Debuchy R."/>
            <person name="Gladieux P."/>
            <person name="Thoren M.H."/>
            <person name="Johannesson H."/>
        </authorList>
    </citation>
    <scope>NUCLEOTIDE SEQUENCE</scope>
    <source>
        <strain evidence="2">CBS 508.74</strain>
    </source>
</reference>
<reference evidence="2" key="1">
    <citation type="journal article" date="2023" name="Mol. Phylogenet. Evol.">
        <title>Genome-scale phylogeny and comparative genomics of the fungal order Sordariales.</title>
        <authorList>
            <person name="Hensen N."/>
            <person name="Bonometti L."/>
            <person name="Westerberg I."/>
            <person name="Brannstrom I.O."/>
            <person name="Guillou S."/>
            <person name="Cros-Aarteil S."/>
            <person name="Calhoun S."/>
            <person name="Haridas S."/>
            <person name="Kuo A."/>
            <person name="Mondo S."/>
            <person name="Pangilinan J."/>
            <person name="Riley R."/>
            <person name="LaButti K."/>
            <person name="Andreopoulos B."/>
            <person name="Lipzen A."/>
            <person name="Chen C."/>
            <person name="Yan M."/>
            <person name="Daum C."/>
            <person name="Ng V."/>
            <person name="Clum A."/>
            <person name="Steindorff A."/>
            <person name="Ohm R.A."/>
            <person name="Martin F."/>
            <person name="Silar P."/>
            <person name="Natvig D.O."/>
            <person name="Lalanne C."/>
            <person name="Gautier V."/>
            <person name="Ament-Velasquez S.L."/>
            <person name="Kruys A."/>
            <person name="Hutchinson M.I."/>
            <person name="Powell A.J."/>
            <person name="Barry K."/>
            <person name="Miller A.N."/>
            <person name="Grigoriev I.V."/>
            <person name="Debuchy R."/>
            <person name="Gladieux P."/>
            <person name="Hiltunen Thoren M."/>
            <person name="Johannesson H."/>
        </authorList>
    </citation>
    <scope>NUCLEOTIDE SEQUENCE</scope>
    <source>
        <strain evidence="2">CBS 508.74</strain>
    </source>
</reference>
<dbReference type="InterPro" id="IPR010730">
    <property type="entry name" value="HET"/>
</dbReference>
<sequence>PSEIRLLKLYQGELDDEVRCELQHVSLAATPVYDYIALSYVWGNPEITAPILLCGEKYPVTTNLHSFLRHAQNISQDPGLDRCHLYMWIDALCINQQDLNERSQQVGRMMEIYEHASSLFVWLGEPTKYV</sequence>
<dbReference type="InterPro" id="IPR052895">
    <property type="entry name" value="HetReg/Transcr_Mod"/>
</dbReference>
<dbReference type="GeneID" id="89934623"/>
<feature type="domain" description="Heterokaryon incompatibility" evidence="1">
    <location>
        <begin position="35"/>
        <end position="127"/>
    </location>
</feature>
<feature type="non-terminal residue" evidence="2">
    <location>
        <position position="130"/>
    </location>
</feature>
<evidence type="ECO:0000313" key="2">
    <source>
        <dbReference type="EMBL" id="KAK4108421.1"/>
    </source>
</evidence>
<organism evidence="2 3">
    <name type="scientific">Canariomyces notabilis</name>
    <dbReference type="NCBI Taxonomy" id="2074819"/>
    <lineage>
        <taxon>Eukaryota</taxon>
        <taxon>Fungi</taxon>
        <taxon>Dikarya</taxon>
        <taxon>Ascomycota</taxon>
        <taxon>Pezizomycotina</taxon>
        <taxon>Sordariomycetes</taxon>
        <taxon>Sordariomycetidae</taxon>
        <taxon>Sordariales</taxon>
        <taxon>Chaetomiaceae</taxon>
        <taxon>Canariomyces</taxon>
    </lineage>
</organism>
<protein>
    <recommendedName>
        <fullName evidence="1">Heterokaryon incompatibility domain-containing protein</fullName>
    </recommendedName>
</protein>
<dbReference type="PANTHER" id="PTHR24148">
    <property type="entry name" value="ANKYRIN REPEAT DOMAIN-CONTAINING PROTEIN 39 HOMOLOG-RELATED"/>
    <property type="match status" value="1"/>
</dbReference>
<evidence type="ECO:0000313" key="3">
    <source>
        <dbReference type="Proteomes" id="UP001302812"/>
    </source>
</evidence>
<dbReference type="Proteomes" id="UP001302812">
    <property type="component" value="Unassembled WGS sequence"/>
</dbReference>
<dbReference type="AlphaFoldDB" id="A0AAN6QJC2"/>
<comment type="caution">
    <text evidence="2">The sequence shown here is derived from an EMBL/GenBank/DDBJ whole genome shotgun (WGS) entry which is preliminary data.</text>
</comment>
<name>A0AAN6QJC2_9PEZI</name>
<gene>
    <name evidence="2" type="ORF">N656DRAFT_676736</name>
</gene>
<evidence type="ECO:0000259" key="1">
    <source>
        <dbReference type="Pfam" id="PF06985"/>
    </source>
</evidence>
<dbReference type="RefSeq" id="XP_064665991.1">
    <property type="nucleotide sequence ID" value="XM_064810498.1"/>
</dbReference>
<feature type="non-terminal residue" evidence="2">
    <location>
        <position position="1"/>
    </location>
</feature>
<proteinExistence type="predicted"/>
<dbReference type="PANTHER" id="PTHR24148:SF73">
    <property type="entry name" value="HET DOMAIN PROTEIN (AFU_ORTHOLOGUE AFUA_8G01020)"/>
    <property type="match status" value="1"/>
</dbReference>
<accession>A0AAN6QJC2</accession>
<dbReference type="Pfam" id="PF06985">
    <property type="entry name" value="HET"/>
    <property type="match status" value="1"/>
</dbReference>